<comment type="similarity">
    <text evidence="8">Belongs to the RNA polymerase beta' chain family.</text>
</comment>
<evidence type="ECO:0000313" key="10">
    <source>
        <dbReference type="EMBL" id="HIH69585.1"/>
    </source>
</evidence>
<comment type="catalytic activity">
    <reaction evidence="7 8">
        <text>RNA(n) + a ribonucleoside 5'-triphosphate = RNA(n+1) + diphosphate</text>
        <dbReference type="Rhea" id="RHEA:21248"/>
        <dbReference type="Rhea" id="RHEA-COMP:14527"/>
        <dbReference type="Rhea" id="RHEA-COMP:17342"/>
        <dbReference type="ChEBI" id="CHEBI:33019"/>
        <dbReference type="ChEBI" id="CHEBI:61557"/>
        <dbReference type="ChEBI" id="CHEBI:140395"/>
        <dbReference type="EC" id="2.7.7.6"/>
    </reaction>
</comment>
<sequence>MAVSEETIRRAVEATQLPESLKNALIDSCIRAEVSRLELDEIVKRAVEVYERSLMEPCDAAGVVAAQSIGEPGTQMTMRTFHYAGVAEINVTLGLPRLIEILDARKDPSTPMMTIYLKDGADREKARKVALDIEATPISSIASLDADLNNMRVVVRLSEDRLKERELTAERVFEVMNAELKDCVLEQRGLEIMAQPSEASYRSLMQLVKTIEGLIFKGIKEIRRVVIRKEDDEYVLYAQYSYKSTDRRTRRKLTPLEQVMLHPDVDARRTKTNHIIEMYEVLGIEAARAAIIREATDTLREQGLTVDIRHIMLVADMMTADGEVKAIGRHGVSGEKASVMARAAFEETVNHLLDAGVEGTIDELKGVTENVIVGQPIRLGTGDVHLVALPFRDVMKRAAERQKD</sequence>
<dbReference type="AlphaFoldDB" id="A0A832RVK6"/>
<dbReference type="GO" id="GO:0006351">
    <property type="term" value="P:DNA-templated transcription"/>
    <property type="evidence" value="ECO:0007669"/>
    <property type="project" value="UniProtKB-UniRule"/>
</dbReference>
<dbReference type="NCBIfam" id="TIGR02389">
    <property type="entry name" value="RNA_pol_rpoA2"/>
    <property type="match status" value="1"/>
</dbReference>
<dbReference type="GO" id="GO:0000428">
    <property type="term" value="C:DNA-directed RNA polymerase complex"/>
    <property type="evidence" value="ECO:0007669"/>
    <property type="project" value="UniProtKB-KW"/>
</dbReference>
<proteinExistence type="inferred from homology"/>
<comment type="caution">
    <text evidence="10">The sequence shown here is derived from an EMBL/GenBank/DDBJ whole genome shotgun (WGS) entry which is preliminary data.</text>
</comment>
<protein>
    <recommendedName>
        <fullName evidence="8">DNA-directed RNA polymerase subunit Rpo1C</fullName>
        <ecNumber evidence="8">2.7.7.6</ecNumber>
    </recommendedName>
    <alternativeName>
        <fullName evidence="8">DNA-directed RNA polymerase subunit A''</fullName>
    </alternativeName>
</protein>
<organism evidence="10 11">
    <name type="scientific">Methermicoccus shengliensis</name>
    <dbReference type="NCBI Taxonomy" id="660064"/>
    <lineage>
        <taxon>Archaea</taxon>
        <taxon>Methanobacteriati</taxon>
        <taxon>Methanobacteriota</taxon>
        <taxon>Stenosarchaea group</taxon>
        <taxon>Methanomicrobia</taxon>
        <taxon>Methanosarcinales</taxon>
        <taxon>Methermicoccaceae</taxon>
        <taxon>Methermicoccus</taxon>
    </lineage>
</organism>
<evidence type="ECO:0000256" key="4">
    <source>
        <dbReference type="ARBA" id="ARBA00022695"/>
    </source>
</evidence>
<dbReference type="GO" id="GO:0003677">
    <property type="term" value="F:DNA binding"/>
    <property type="evidence" value="ECO:0007669"/>
    <property type="project" value="UniProtKB-UniRule"/>
</dbReference>
<dbReference type="GO" id="GO:0005737">
    <property type="term" value="C:cytoplasm"/>
    <property type="evidence" value="ECO:0007669"/>
    <property type="project" value="UniProtKB-SubCell"/>
</dbReference>
<evidence type="ECO:0000256" key="3">
    <source>
        <dbReference type="ARBA" id="ARBA00022679"/>
    </source>
</evidence>
<keyword evidence="3 8" id="KW-0808">Transferase</keyword>
<dbReference type="Gene3D" id="1.10.150.390">
    <property type="match status" value="1"/>
</dbReference>
<keyword evidence="4 8" id="KW-0548">Nucleotidyltransferase</keyword>
<dbReference type="Pfam" id="PF04998">
    <property type="entry name" value="RNA_pol_Rpb1_5"/>
    <property type="match status" value="1"/>
</dbReference>
<dbReference type="CDD" id="cd06528">
    <property type="entry name" value="RNAP_A"/>
    <property type="match status" value="1"/>
</dbReference>
<feature type="domain" description="RNA polymerase Rpb1" evidence="9">
    <location>
        <begin position="53"/>
        <end position="338"/>
    </location>
</feature>
<dbReference type="RefSeq" id="WP_042687330.1">
    <property type="nucleotide sequence ID" value="NZ_DUIH01000011.1"/>
</dbReference>
<dbReference type="PANTHER" id="PTHR19376">
    <property type="entry name" value="DNA-DIRECTED RNA POLYMERASE"/>
    <property type="match status" value="1"/>
</dbReference>
<name>A0A832RVK6_9EURY</name>
<accession>A0A832RVK6</accession>
<evidence type="ECO:0000256" key="5">
    <source>
        <dbReference type="ARBA" id="ARBA00023125"/>
    </source>
</evidence>
<dbReference type="PANTHER" id="PTHR19376:SF32">
    <property type="entry name" value="DNA-DIRECTED RNA POLYMERASE III SUBUNIT RPC1"/>
    <property type="match status" value="1"/>
</dbReference>
<gene>
    <name evidence="8 10" type="primary">rpoA2</name>
    <name evidence="8" type="synonym">rpo1C</name>
    <name evidence="10" type="ORF">HA299_03040</name>
</gene>
<keyword evidence="2 8" id="KW-0963">Cytoplasm</keyword>
<evidence type="ECO:0000256" key="6">
    <source>
        <dbReference type="ARBA" id="ARBA00023163"/>
    </source>
</evidence>
<keyword evidence="5 8" id="KW-0238">DNA-binding</keyword>
<evidence type="ECO:0000313" key="11">
    <source>
        <dbReference type="Proteomes" id="UP000600363"/>
    </source>
</evidence>
<comment type="function">
    <text evidence="8">DNA-dependent RNA polymerase (RNAP) catalyzes the transcription of DNA into RNA using the four ribonucleoside triphosphates as substrates. Forms part of the jaw domain.</text>
</comment>
<comment type="subunit">
    <text evidence="8">Part of the RNA polymerase complex.</text>
</comment>
<keyword evidence="1 8" id="KW-0240">DNA-directed RNA polymerase</keyword>
<evidence type="ECO:0000256" key="7">
    <source>
        <dbReference type="ARBA" id="ARBA00048552"/>
    </source>
</evidence>
<keyword evidence="6 8" id="KW-0804">Transcription</keyword>
<evidence type="ECO:0000256" key="1">
    <source>
        <dbReference type="ARBA" id="ARBA00022478"/>
    </source>
</evidence>
<dbReference type="Proteomes" id="UP000600363">
    <property type="component" value="Unassembled WGS sequence"/>
</dbReference>
<dbReference type="GO" id="GO:0003899">
    <property type="term" value="F:DNA-directed RNA polymerase activity"/>
    <property type="evidence" value="ECO:0007669"/>
    <property type="project" value="UniProtKB-UniRule"/>
</dbReference>
<dbReference type="HAMAP" id="MF_00411">
    <property type="entry name" value="RNApol_arch_Rpo1C"/>
    <property type="match status" value="1"/>
</dbReference>
<evidence type="ECO:0000256" key="2">
    <source>
        <dbReference type="ARBA" id="ARBA00022490"/>
    </source>
</evidence>
<reference evidence="10" key="1">
    <citation type="journal article" date="2020" name="bioRxiv">
        <title>A rank-normalized archaeal taxonomy based on genome phylogeny resolves widespread incomplete and uneven classifications.</title>
        <authorList>
            <person name="Rinke C."/>
            <person name="Chuvochina M."/>
            <person name="Mussig A.J."/>
            <person name="Chaumeil P.-A."/>
            <person name="Waite D.W."/>
            <person name="Whitman W.B."/>
            <person name="Parks D.H."/>
            <person name="Hugenholtz P."/>
        </authorList>
    </citation>
    <scope>NUCLEOTIDE SEQUENCE</scope>
    <source>
        <strain evidence="10">UBA12518</strain>
    </source>
</reference>
<comment type="subcellular location">
    <subcellularLocation>
        <location evidence="8">Cytoplasm</location>
    </subcellularLocation>
</comment>
<dbReference type="SUPFAM" id="SSF64484">
    <property type="entry name" value="beta and beta-prime subunits of DNA dependent RNA-polymerase"/>
    <property type="match status" value="1"/>
</dbReference>
<evidence type="ECO:0000256" key="8">
    <source>
        <dbReference type="HAMAP-Rule" id="MF_00411"/>
    </source>
</evidence>
<dbReference type="InterPro" id="IPR007081">
    <property type="entry name" value="RNA_pol_Rpb1_5"/>
</dbReference>
<dbReference type="EC" id="2.7.7.6" evidence="8"/>
<dbReference type="EMBL" id="DUIH01000011">
    <property type="protein sequence ID" value="HIH69585.1"/>
    <property type="molecule type" value="Genomic_DNA"/>
</dbReference>
<dbReference type="InterPro" id="IPR012757">
    <property type="entry name" value="RPO1C"/>
</dbReference>
<evidence type="ECO:0000259" key="9">
    <source>
        <dbReference type="Pfam" id="PF04998"/>
    </source>
</evidence>
<dbReference type="InterPro" id="IPR045867">
    <property type="entry name" value="DNA-dir_RpoC_beta_prime"/>
</dbReference>